<organism evidence="3 4">
    <name type="scientific">Paramecium tetraurelia</name>
    <dbReference type="NCBI Taxonomy" id="5888"/>
    <lineage>
        <taxon>Eukaryota</taxon>
        <taxon>Sar</taxon>
        <taxon>Alveolata</taxon>
        <taxon>Ciliophora</taxon>
        <taxon>Intramacronucleata</taxon>
        <taxon>Oligohymenophorea</taxon>
        <taxon>Peniculida</taxon>
        <taxon>Parameciidae</taxon>
        <taxon>Paramecium</taxon>
    </lineage>
</organism>
<dbReference type="RefSeq" id="XP_001433176.1">
    <property type="nucleotide sequence ID" value="XM_001433139.1"/>
</dbReference>
<sequence>MNSTNRSYYQLNASNILSTKRVPSLTPPKNYPMSISKEKITKQVKDKAISGNSQQKSEVFNLPMQNGLFLQQQNAILSARKATINLSDSSDKLRKTSPNDKRSPINPRLSTLQKNKQISISQSQQAIAQVLAKMQENDNISYMNKQLYHNPEIESTQKSTINSREYTNNSSKHKTEDYQKLQRENLILQRKVVELEQKILALESVNQQLLNLVKSCDCHQTQLRELEITICNLNYLKETVNPIQIQNITSLDTQSNTDLKKKLSYSQDYSEIKPQTLFTNHNSTKVIEQFIEQHQLNQSELNVFKDLTKKMDDKHMPIPSVLKALTLVINV</sequence>
<dbReference type="Proteomes" id="UP000000600">
    <property type="component" value="Unassembled WGS sequence"/>
</dbReference>
<feature type="region of interest" description="Disordered" evidence="2">
    <location>
        <begin position="156"/>
        <end position="176"/>
    </location>
</feature>
<dbReference type="KEGG" id="ptm:GSPATT00006278001"/>
<evidence type="ECO:0008006" key="5">
    <source>
        <dbReference type="Google" id="ProtNLM"/>
    </source>
</evidence>
<dbReference type="OMA" id="YPMSISK"/>
<keyword evidence="4" id="KW-1185">Reference proteome</keyword>
<gene>
    <name evidence="3" type="ORF">GSPATT00006278001</name>
</gene>
<dbReference type="AlphaFoldDB" id="A0C4R2"/>
<dbReference type="HOGENOM" id="CLU_845833_0_0_1"/>
<dbReference type="EMBL" id="CT868041">
    <property type="protein sequence ID" value="CAK65779.1"/>
    <property type="molecule type" value="Genomic_DNA"/>
</dbReference>
<dbReference type="OrthoDB" id="294695at2759"/>
<evidence type="ECO:0000256" key="2">
    <source>
        <dbReference type="SAM" id="MobiDB-lite"/>
    </source>
</evidence>
<protein>
    <recommendedName>
        <fullName evidence="5">BZIP domain-containing protein</fullName>
    </recommendedName>
</protein>
<keyword evidence="1" id="KW-0175">Coiled coil</keyword>
<evidence type="ECO:0000256" key="1">
    <source>
        <dbReference type="SAM" id="Coils"/>
    </source>
</evidence>
<feature type="coiled-coil region" evidence="1">
    <location>
        <begin position="178"/>
        <end position="212"/>
    </location>
</feature>
<evidence type="ECO:0000313" key="3">
    <source>
        <dbReference type="EMBL" id="CAK65779.1"/>
    </source>
</evidence>
<feature type="compositionally biased region" description="Polar residues" evidence="2">
    <location>
        <begin position="156"/>
        <end position="170"/>
    </location>
</feature>
<feature type="region of interest" description="Disordered" evidence="2">
    <location>
        <begin position="88"/>
        <end position="107"/>
    </location>
</feature>
<evidence type="ECO:0000313" key="4">
    <source>
        <dbReference type="Proteomes" id="UP000000600"/>
    </source>
</evidence>
<accession>A0C4R2</accession>
<proteinExistence type="predicted"/>
<name>A0C4R2_PARTE</name>
<dbReference type="InParanoid" id="A0C4R2"/>
<reference evidence="3 4" key="1">
    <citation type="journal article" date="2006" name="Nature">
        <title>Global trends of whole-genome duplications revealed by the ciliate Paramecium tetraurelia.</title>
        <authorList>
            <consortium name="Genoscope"/>
            <person name="Aury J.-M."/>
            <person name="Jaillon O."/>
            <person name="Duret L."/>
            <person name="Noel B."/>
            <person name="Jubin C."/>
            <person name="Porcel B.M."/>
            <person name="Segurens B."/>
            <person name="Daubin V."/>
            <person name="Anthouard V."/>
            <person name="Aiach N."/>
            <person name="Arnaiz O."/>
            <person name="Billaut A."/>
            <person name="Beisson J."/>
            <person name="Blanc I."/>
            <person name="Bouhouche K."/>
            <person name="Camara F."/>
            <person name="Duharcourt S."/>
            <person name="Guigo R."/>
            <person name="Gogendeau D."/>
            <person name="Katinka M."/>
            <person name="Keller A.-M."/>
            <person name="Kissmehl R."/>
            <person name="Klotz C."/>
            <person name="Koll F."/>
            <person name="Le Moue A."/>
            <person name="Lepere C."/>
            <person name="Malinsky S."/>
            <person name="Nowacki M."/>
            <person name="Nowak J.K."/>
            <person name="Plattner H."/>
            <person name="Poulain J."/>
            <person name="Ruiz F."/>
            <person name="Serrano V."/>
            <person name="Zagulski M."/>
            <person name="Dessen P."/>
            <person name="Betermier M."/>
            <person name="Weissenbach J."/>
            <person name="Scarpelli C."/>
            <person name="Schachter V."/>
            <person name="Sperling L."/>
            <person name="Meyer E."/>
            <person name="Cohen J."/>
            <person name="Wincker P."/>
        </authorList>
    </citation>
    <scope>NUCLEOTIDE SEQUENCE [LARGE SCALE GENOMIC DNA]</scope>
    <source>
        <strain evidence="3 4">Stock d4-2</strain>
    </source>
</reference>
<feature type="compositionally biased region" description="Basic and acidic residues" evidence="2">
    <location>
        <begin position="89"/>
        <end position="103"/>
    </location>
</feature>
<dbReference type="GeneID" id="5018961"/>